<dbReference type="Gene3D" id="3.30.230.70">
    <property type="entry name" value="GHMP Kinase, N-terminal domain"/>
    <property type="match status" value="1"/>
</dbReference>
<feature type="region of interest" description="Disordered" evidence="1">
    <location>
        <begin position="93"/>
        <end position="116"/>
    </location>
</feature>
<dbReference type="AlphaFoldDB" id="A0A9R1WB59"/>
<name>A0A9R1WB59_LACSA</name>
<evidence type="ECO:0000313" key="2">
    <source>
        <dbReference type="EMBL" id="KAJ0220708.1"/>
    </source>
</evidence>
<reference evidence="2 3" key="1">
    <citation type="journal article" date="2017" name="Nat. Commun.">
        <title>Genome assembly with in vitro proximity ligation data and whole-genome triplication in lettuce.</title>
        <authorList>
            <person name="Reyes-Chin-Wo S."/>
            <person name="Wang Z."/>
            <person name="Yang X."/>
            <person name="Kozik A."/>
            <person name="Arikit S."/>
            <person name="Song C."/>
            <person name="Xia L."/>
            <person name="Froenicke L."/>
            <person name="Lavelle D.O."/>
            <person name="Truco M.J."/>
            <person name="Xia R."/>
            <person name="Zhu S."/>
            <person name="Xu C."/>
            <person name="Xu H."/>
            <person name="Xu X."/>
            <person name="Cox K."/>
            <person name="Korf I."/>
            <person name="Meyers B.C."/>
            <person name="Michelmore R.W."/>
        </authorList>
    </citation>
    <scope>NUCLEOTIDE SEQUENCE [LARGE SCALE GENOMIC DNA]</scope>
    <source>
        <strain evidence="3">cv. Salinas</strain>
        <tissue evidence="2">Seedlings</tissue>
    </source>
</reference>
<dbReference type="Proteomes" id="UP000235145">
    <property type="component" value="Unassembled WGS sequence"/>
</dbReference>
<protein>
    <submittedName>
        <fullName evidence="2">Uncharacterized protein</fullName>
    </submittedName>
</protein>
<dbReference type="InterPro" id="IPR020568">
    <property type="entry name" value="Ribosomal_Su5_D2-typ_SF"/>
</dbReference>
<gene>
    <name evidence="2" type="ORF">LSAT_V11C200096120</name>
</gene>
<comment type="caution">
    <text evidence="2">The sequence shown here is derived from an EMBL/GenBank/DDBJ whole genome shotgun (WGS) entry which is preliminary data.</text>
</comment>
<organism evidence="2 3">
    <name type="scientific">Lactuca sativa</name>
    <name type="common">Garden lettuce</name>
    <dbReference type="NCBI Taxonomy" id="4236"/>
    <lineage>
        <taxon>Eukaryota</taxon>
        <taxon>Viridiplantae</taxon>
        <taxon>Streptophyta</taxon>
        <taxon>Embryophyta</taxon>
        <taxon>Tracheophyta</taxon>
        <taxon>Spermatophyta</taxon>
        <taxon>Magnoliopsida</taxon>
        <taxon>eudicotyledons</taxon>
        <taxon>Gunneridae</taxon>
        <taxon>Pentapetalae</taxon>
        <taxon>asterids</taxon>
        <taxon>campanulids</taxon>
        <taxon>Asterales</taxon>
        <taxon>Asteraceae</taxon>
        <taxon>Cichorioideae</taxon>
        <taxon>Cichorieae</taxon>
        <taxon>Lactucinae</taxon>
        <taxon>Lactuca</taxon>
    </lineage>
</organism>
<sequence>MGFVTRQLVQPYRDRPNEGTLAIYTEFSPMADPSFDSGRPGESATELWRIVDRGLRLSALSPPAIYMGNMHGIDRLSLAAEIPLMPLPLFSSPSTTRLDSRRPQSSSDQNGGPVAVNESIANKGVGVGHPVPMLGRIQSQLSASLTATTVAELPCTGAICLLHLAQKKKCCD</sequence>
<proteinExistence type="predicted"/>
<dbReference type="SUPFAM" id="SSF54211">
    <property type="entry name" value="Ribosomal protein S5 domain 2-like"/>
    <property type="match status" value="1"/>
</dbReference>
<dbReference type="InterPro" id="IPR027408">
    <property type="entry name" value="PNPase/RNase_PH_dom_sf"/>
</dbReference>
<accession>A0A9R1WB59</accession>
<dbReference type="EMBL" id="NBSK02000002">
    <property type="protein sequence ID" value="KAJ0220708.1"/>
    <property type="molecule type" value="Genomic_DNA"/>
</dbReference>
<evidence type="ECO:0000256" key="1">
    <source>
        <dbReference type="SAM" id="MobiDB-lite"/>
    </source>
</evidence>
<evidence type="ECO:0000313" key="3">
    <source>
        <dbReference type="Proteomes" id="UP000235145"/>
    </source>
</evidence>
<keyword evidence="3" id="KW-1185">Reference proteome</keyword>